<dbReference type="Proteomes" id="UP000095765">
    <property type="component" value="Unassembled WGS sequence"/>
</dbReference>
<dbReference type="GO" id="GO:0031388">
    <property type="term" value="P:organic acid phosphorylation"/>
    <property type="evidence" value="ECO:0007669"/>
    <property type="project" value="UniProtKB-UniRule"/>
</dbReference>
<dbReference type="RefSeq" id="WP_055244184.1">
    <property type="nucleotide sequence ID" value="NZ_CZBE01000004.1"/>
</dbReference>
<evidence type="ECO:0000313" key="5">
    <source>
        <dbReference type="EMBL" id="CUP41539.1"/>
    </source>
</evidence>
<sequence length="377" mass="38751">MHKFILIPDSFKGTMSSSEICAVMEQAIRRHVPAAQVYGVPVADGGEGSVDAFLGAVGGEKVDARVQGPWGEDVDAFYGVLPGGVAVIEMAAAAGLPLVGERRSAEQTTTYGVGQLMRLALEHGCKKIIMGLGGSATNDGGCGAAAAMGAVFRDAGGEAFVPVGATLSRIDSIDLSGMPKELAGVEIVAMCDIDNPLCGELGAAHVFGPQKGADPAMVELLDAGLAHMAGIVKKDLGRDILSLHGAGAAGGMGGGMVAWFGAQLQMGIETVLDTVGFDALLDGADMVFSGEGKIDFQSLLGKVVIGVARRTKRAGVPLIAVVGDIGDNIDAAYEAGVSAIFSINRVAVPYQQARVRAKNDLALTMDNLMRFFTRMGL</sequence>
<keyword evidence="2 4" id="KW-0808">Transferase</keyword>
<dbReference type="PANTHER" id="PTHR21599">
    <property type="entry name" value="GLYCERATE KINASE"/>
    <property type="match status" value="1"/>
</dbReference>
<dbReference type="GO" id="GO:0008887">
    <property type="term" value="F:glycerate kinase activity"/>
    <property type="evidence" value="ECO:0007669"/>
    <property type="project" value="UniProtKB-UniRule"/>
</dbReference>
<dbReference type="PANTHER" id="PTHR21599:SF0">
    <property type="entry name" value="GLYCERATE KINASE"/>
    <property type="match status" value="1"/>
</dbReference>
<dbReference type="Gene3D" id="3.40.50.10350">
    <property type="entry name" value="Glycerate kinase, domain 1"/>
    <property type="match status" value="1"/>
</dbReference>
<dbReference type="Pfam" id="PF02595">
    <property type="entry name" value="Gly_kinase"/>
    <property type="match status" value="1"/>
</dbReference>
<gene>
    <name evidence="5" type="primary">glxK</name>
    <name evidence="5" type="ORF">ERS852551_00716</name>
</gene>
<keyword evidence="3 4" id="KW-0418">Kinase</keyword>
<dbReference type="EC" id="2.7.1.31" evidence="5"/>
<reference evidence="5 6" key="1">
    <citation type="submission" date="2015-09" db="EMBL/GenBank/DDBJ databases">
        <authorList>
            <consortium name="Pathogen Informatics"/>
        </authorList>
    </citation>
    <scope>NUCLEOTIDE SEQUENCE [LARGE SCALE GENOMIC DNA]</scope>
    <source>
        <strain evidence="5 6">2789STDY5834939</strain>
    </source>
</reference>
<name>A0A174N6G7_9FIRM</name>
<evidence type="ECO:0000256" key="3">
    <source>
        <dbReference type="ARBA" id="ARBA00022777"/>
    </source>
</evidence>
<dbReference type="AlphaFoldDB" id="A0A174N6G7"/>
<dbReference type="NCBIfam" id="TIGR00045">
    <property type="entry name" value="glycerate kinase"/>
    <property type="match status" value="1"/>
</dbReference>
<dbReference type="InterPro" id="IPR018193">
    <property type="entry name" value="Glyc_kinase_flavodox-like_fold"/>
</dbReference>
<dbReference type="PIRSF" id="PIRSF006078">
    <property type="entry name" value="GlxK"/>
    <property type="match status" value="1"/>
</dbReference>
<dbReference type="Gene3D" id="3.90.1510.10">
    <property type="entry name" value="Glycerate kinase, domain 2"/>
    <property type="match status" value="1"/>
</dbReference>
<dbReference type="InterPro" id="IPR036129">
    <property type="entry name" value="Glycerate_kinase_sf"/>
</dbReference>
<evidence type="ECO:0000256" key="4">
    <source>
        <dbReference type="PIRNR" id="PIRNR006078"/>
    </source>
</evidence>
<comment type="similarity">
    <text evidence="1 4">Belongs to the glycerate kinase type-1 family.</text>
</comment>
<proteinExistence type="inferred from homology"/>
<dbReference type="InterPro" id="IPR004381">
    <property type="entry name" value="Glycerate_kinase"/>
</dbReference>
<dbReference type="EMBL" id="CZBE01000004">
    <property type="protein sequence ID" value="CUP41539.1"/>
    <property type="molecule type" value="Genomic_DNA"/>
</dbReference>
<evidence type="ECO:0000256" key="2">
    <source>
        <dbReference type="ARBA" id="ARBA00022679"/>
    </source>
</evidence>
<evidence type="ECO:0000313" key="6">
    <source>
        <dbReference type="Proteomes" id="UP000095765"/>
    </source>
</evidence>
<dbReference type="SUPFAM" id="SSF110738">
    <property type="entry name" value="Glycerate kinase I"/>
    <property type="match status" value="1"/>
</dbReference>
<dbReference type="InterPro" id="IPR018197">
    <property type="entry name" value="Glycerate_kinase_RE-like"/>
</dbReference>
<accession>A0A174N6G7</accession>
<evidence type="ECO:0000256" key="1">
    <source>
        <dbReference type="ARBA" id="ARBA00006284"/>
    </source>
</evidence>
<protein>
    <submittedName>
        <fullName evidence="5">Glycerate kinase</fullName>
        <ecNumber evidence="5">2.7.1.31</ecNumber>
    </submittedName>
</protein>
<dbReference type="OrthoDB" id="9774290at2"/>
<organism evidence="5 6">
    <name type="scientific">Anaerotruncus colihominis</name>
    <dbReference type="NCBI Taxonomy" id="169435"/>
    <lineage>
        <taxon>Bacteria</taxon>
        <taxon>Bacillati</taxon>
        <taxon>Bacillota</taxon>
        <taxon>Clostridia</taxon>
        <taxon>Eubacteriales</taxon>
        <taxon>Oscillospiraceae</taxon>
        <taxon>Anaerotruncus</taxon>
    </lineage>
</organism>